<accession>A0ABX1CGW9</accession>
<dbReference type="PANTHER" id="PTHR35901:SF1">
    <property type="entry name" value="EXONUCLEASE VAPC9"/>
    <property type="match status" value="1"/>
</dbReference>
<organism evidence="3 4">
    <name type="scientific">Sphingomonas corticis</name>
    <dbReference type="NCBI Taxonomy" id="2722791"/>
    <lineage>
        <taxon>Bacteria</taxon>
        <taxon>Pseudomonadati</taxon>
        <taxon>Pseudomonadota</taxon>
        <taxon>Alphaproteobacteria</taxon>
        <taxon>Sphingomonadales</taxon>
        <taxon>Sphingomonadaceae</taxon>
        <taxon>Sphingomonas</taxon>
    </lineage>
</organism>
<dbReference type="RefSeq" id="WP_168132748.1">
    <property type="nucleotide sequence ID" value="NZ_JAAVJH010000001.1"/>
</dbReference>
<dbReference type="Proteomes" id="UP000732399">
    <property type="component" value="Unassembled WGS sequence"/>
</dbReference>
<proteinExistence type="predicted"/>
<keyword evidence="1" id="KW-0460">Magnesium</keyword>
<dbReference type="PANTHER" id="PTHR35901">
    <property type="entry name" value="RIBONUCLEASE VAPC3"/>
    <property type="match status" value="1"/>
</dbReference>
<feature type="domain" description="PIN" evidence="2">
    <location>
        <begin position="1"/>
        <end position="124"/>
    </location>
</feature>
<name>A0ABX1CGW9_9SPHN</name>
<evidence type="ECO:0000313" key="4">
    <source>
        <dbReference type="Proteomes" id="UP000732399"/>
    </source>
</evidence>
<dbReference type="InterPro" id="IPR002716">
    <property type="entry name" value="PIN_dom"/>
</dbReference>
<keyword evidence="4" id="KW-1185">Reference proteome</keyword>
<evidence type="ECO:0000313" key="3">
    <source>
        <dbReference type="EMBL" id="NJR77254.1"/>
    </source>
</evidence>
<comment type="caution">
    <text evidence="3">The sequence shown here is derived from an EMBL/GenBank/DDBJ whole genome shotgun (WGS) entry which is preliminary data.</text>
</comment>
<dbReference type="CDD" id="cd09873">
    <property type="entry name" value="PIN_Pae0151-like"/>
    <property type="match status" value="1"/>
</dbReference>
<dbReference type="InterPro" id="IPR051619">
    <property type="entry name" value="TypeII_TA_RNase_PINc/VapC"/>
</dbReference>
<dbReference type="EMBL" id="JAAVJH010000001">
    <property type="protein sequence ID" value="NJR77254.1"/>
    <property type="molecule type" value="Genomic_DNA"/>
</dbReference>
<evidence type="ECO:0000256" key="1">
    <source>
        <dbReference type="ARBA" id="ARBA00022842"/>
    </source>
</evidence>
<reference evidence="3 4" key="1">
    <citation type="submission" date="2020-03" db="EMBL/GenBank/DDBJ databases">
        <authorList>
            <person name="Wang L."/>
            <person name="He N."/>
            <person name="Li Y."/>
            <person name="Fang Y."/>
            <person name="Zhang F."/>
        </authorList>
    </citation>
    <scope>NUCLEOTIDE SEQUENCE [LARGE SCALE GENOMIC DNA]</scope>
    <source>
        <strain evidence="3 4">36D10-4-7</strain>
    </source>
</reference>
<dbReference type="Gene3D" id="3.40.50.1010">
    <property type="entry name" value="5'-nuclease"/>
    <property type="match status" value="1"/>
</dbReference>
<dbReference type="SUPFAM" id="SSF88723">
    <property type="entry name" value="PIN domain-like"/>
    <property type="match status" value="1"/>
</dbReference>
<dbReference type="Pfam" id="PF01850">
    <property type="entry name" value="PIN"/>
    <property type="match status" value="1"/>
</dbReference>
<gene>
    <name evidence="3" type="ORF">HBH26_01335</name>
</gene>
<dbReference type="InterPro" id="IPR044153">
    <property type="entry name" value="PIN_Pae0151-like"/>
</dbReference>
<evidence type="ECO:0000259" key="2">
    <source>
        <dbReference type="Pfam" id="PF01850"/>
    </source>
</evidence>
<protein>
    <submittedName>
        <fullName evidence="3">Type II toxin-antitoxin system VapC family toxin</fullName>
    </submittedName>
</protein>
<dbReference type="InterPro" id="IPR029060">
    <property type="entry name" value="PIN-like_dom_sf"/>
</dbReference>
<sequence>MLDASMALAWHFADEESSRTLAIELLTDTAAVLVPSHWFAEVTNTLVMGERRKRATLADTAAFIERLGKLVIVVDEIAPERHWTHILPLARAHGLTVYDTLYLELAERRGLPLASLDEELNTAARRVGIALVEEAA</sequence>